<sequence length="123" mass="14042">MGTHKTRTTSYHPQSDGMVERFNQTFARYLAKVVDNRQRDWDKHIQPFLLSYRSAVHESTSVTPNFGRELWLPADLITGIPPDASRSITDYANDLRNKMNDILNQARLSDVLIARQTIGPANV</sequence>
<keyword evidence="3" id="KW-1185">Reference proteome</keyword>
<feature type="domain" description="Integrase catalytic" evidence="1">
    <location>
        <begin position="1"/>
        <end position="64"/>
    </location>
</feature>
<accession>A0A8S3XZT4</accession>
<reference evidence="2" key="1">
    <citation type="submission" date="2021-04" db="EMBL/GenBank/DDBJ databases">
        <authorList>
            <person name="Tunstrom K."/>
        </authorList>
    </citation>
    <scope>NUCLEOTIDE SEQUENCE</scope>
</reference>
<dbReference type="EMBL" id="CAJQZP010001376">
    <property type="protein sequence ID" value="CAG5042671.1"/>
    <property type="molecule type" value="Genomic_DNA"/>
</dbReference>
<comment type="caution">
    <text evidence="2">The sequence shown here is derived from an EMBL/GenBank/DDBJ whole genome shotgun (WGS) entry which is preliminary data.</text>
</comment>
<evidence type="ECO:0000259" key="1">
    <source>
        <dbReference type="PROSITE" id="PS50994"/>
    </source>
</evidence>
<dbReference type="PANTHER" id="PTHR37984:SF15">
    <property type="entry name" value="INTEGRASE CATALYTIC DOMAIN-CONTAINING PROTEIN"/>
    <property type="match status" value="1"/>
</dbReference>
<dbReference type="Proteomes" id="UP000691718">
    <property type="component" value="Unassembled WGS sequence"/>
</dbReference>
<dbReference type="PANTHER" id="PTHR37984">
    <property type="entry name" value="PROTEIN CBG26694"/>
    <property type="match status" value="1"/>
</dbReference>
<dbReference type="InterPro" id="IPR001584">
    <property type="entry name" value="Integrase_cat-core"/>
</dbReference>
<name>A0A8S3XZT4_PARAO</name>
<protein>
    <submittedName>
        <fullName evidence="2">(apollo) hypothetical protein</fullName>
    </submittedName>
</protein>
<proteinExistence type="predicted"/>
<evidence type="ECO:0000313" key="3">
    <source>
        <dbReference type="Proteomes" id="UP000691718"/>
    </source>
</evidence>
<dbReference type="InterPro" id="IPR050951">
    <property type="entry name" value="Retrovirus_Pol_polyprotein"/>
</dbReference>
<organism evidence="2 3">
    <name type="scientific">Parnassius apollo</name>
    <name type="common">Apollo butterfly</name>
    <name type="synonym">Papilio apollo</name>
    <dbReference type="NCBI Taxonomy" id="110799"/>
    <lineage>
        <taxon>Eukaryota</taxon>
        <taxon>Metazoa</taxon>
        <taxon>Ecdysozoa</taxon>
        <taxon>Arthropoda</taxon>
        <taxon>Hexapoda</taxon>
        <taxon>Insecta</taxon>
        <taxon>Pterygota</taxon>
        <taxon>Neoptera</taxon>
        <taxon>Endopterygota</taxon>
        <taxon>Lepidoptera</taxon>
        <taxon>Glossata</taxon>
        <taxon>Ditrysia</taxon>
        <taxon>Papilionoidea</taxon>
        <taxon>Papilionidae</taxon>
        <taxon>Parnassiinae</taxon>
        <taxon>Parnassini</taxon>
        <taxon>Parnassius</taxon>
        <taxon>Parnassius</taxon>
    </lineage>
</organism>
<evidence type="ECO:0000313" key="2">
    <source>
        <dbReference type="EMBL" id="CAG5042671.1"/>
    </source>
</evidence>
<dbReference type="OrthoDB" id="425619at2759"/>
<dbReference type="AlphaFoldDB" id="A0A8S3XZT4"/>
<gene>
    <name evidence="2" type="ORF">PAPOLLO_LOCUS22495</name>
</gene>
<dbReference type="PROSITE" id="PS50994">
    <property type="entry name" value="INTEGRASE"/>
    <property type="match status" value="1"/>
</dbReference>
<dbReference type="GO" id="GO:0015074">
    <property type="term" value="P:DNA integration"/>
    <property type="evidence" value="ECO:0007669"/>
    <property type="project" value="InterPro"/>
</dbReference>